<keyword evidence="1" id="KW-0561">Oxygen transport</keyword>
<dbReference type="EMBL" id="SACS01000021">
    <property type="protein sequence ID" value="RVU33486.1"/>
    <property type="molecule type" value="Genomic_DNA"/>
</dbReference>
<protein>
    <recommendedName>
        <fullName evidence="2">Globin domain-containing protein</fullName>
    </recommendedName>
</protein>
<dbReference type="GO" id="GO:0005344">
    <property type="term" value="F:oxygen carrier activity"/>
    <property type="evidence" value="ECO:0007669"/>
    <property type="project" value="UniProtKB-KW"/>
</dbReference>
<dbReference type="GO" id="GO:0008941">
    <property type="term" value="F:nitric oxide dioxygenase NAD(P)H activity"/>
    <property type="evidence" value="ECO:0007669"/>
    <property type="project" value="TreeGrafter"/>
</dbReference>
<dbReference type="InterPro" id="IPR012292">
    <property type="entry name" value="Globin/Proto"/>
</dbReference>
<organism evidence="3 4">
    <name type="scientific">Rheinheimera riviphila</name>
    <dbReference type="NCBI Taxonomy" id="1834037"/>
    <lineage>
        <taxon>Bacteria</taxon>
        <taxon>Pseudomonadati</taxon>
        <taxon>Pseudomonadota</taxon>
        <taxon>Gammaproteobacteria</taxon>
        <taxon>Chromatiales</taxon>
        <taxon>Chromatiaceae</taxon>
        <taxon>Rheinheimera</taxon>
    </lineage>
</organism>
<dbReference type="AlphaFoldDB" id="A0A437QGC2"/>
<dbReference type="PANTHER" id="PTHR43396:SF6">
    <property type="entry name" value="ABL201WP"/>
    <property type="match status" value="1"/>
</dbReference>
<dbReference type="Gene3D" id="1.10.490.10">
    <property type="entry name" value="Globins"/>
    <property type="match status" value="1"/>
</dbReference>
<dbReference type="Proteomes" id="UP000283077">
    <property type="component" value="Unassembled WGS sequence"/>
</dbReference>
<dbReference type="GO" id="GO:0020037">
    <property type="term" value="F:heme binding"/>
    <property type="evidence" value="ECO:0007669"/>
    <property type="project" value="InterPro"/>
</dbReference>
<keyword evidence="1" id="KW-0349">Heme</keyword>
<dbReference type="PANTHER" id="PTHR43396">
    <property type="entry name" value="FLAVOHEMOPROTEIN"/>
    <property type="match status" value="1"/>
</dbReference>
<dbReference type="SUPFAM" id="SSF46458">
    <property type="entry name" value="Globin-like"/>
    <property type="match status" value="1"/>
</dbReference>
<dbReference type="GO" id="GO:0046210">
    <property type="term" value="P:nitric oxide catabolic process"/>
    <property type="evidence" value="ECO:0007669"/>
    <property type="project" value="TreeGrafter"/>
</dbReference>
<evidence type="ECO:0000259" key="2">
    <source>
        <dbReference type="PROSITE" id="PS01033"/>
    </source>
</evidence>
<evidence type="ECO:0000313" key="3">
    <source>
        <dbReference type="EMBL" id="RVU33486.1"/>
    </source>
</evidence>
<dbReference type="OrthoDB" id="9796486at2"/>
<proteinExistence type="inferred from homology"/>
<dbReference type="PROSITE" id="PS01033">
    <property type="entry name" value="GLOBIN"/>
    <property type="match status" value="1"/>
</dbReference>
<evidence type="ECO:0000256" key="1">
    <source>
        <dbReference type="RuleBase" id="RU000356"/>
    </source>
</evidence>
<reference evidence="3 4" key="1">
    <citation type="submission" date="2019-01" db="EMBL/GenBank/DDBJ databases">
        <authorList>
            <person name="Chen W.-M."/>
        </authorList>
    </citation>
    <scope>NUCLEOTIDE SEQUENCE [LARGE SCALE GENOMIC DNA]</scope>
    <source>
        <strain evidence="3 4">KYPC3</strain>
    </source>
</reference>
<dbReference type="InterPro" id="IPR009050">
    <property type="entry name" value="Globin-like_sf"/>
</dbReference>
<keyword evidence="4" id="KW-1185">Reference proteome</keyword>
<gene>
    <name evidence="3" type="ORF">EOE67_16635</name>
</gene>
<keyword evidence="1" id="KW-0479">Metal-binding</keyword>
<accession>A0A437QGC2</accession>
<dbReference type="Pfam" id="PF00042">
    <property type="entry name" value="Globin"/>
    <property type="match status" value="1"/>
</dbReference>
<dbReference type="GO" id="GO:0071949">
    <property type="term" value="F:FAD binding"/>
    <property type="evidence" value="ECO:0007669"/>
    <property type="project" value="TreeGrafter"/>
</dbReference>
<keyword evidence="1" id="KW-0408">Iron</keyword>
<dbReference type="GO" id="GO:0071500">
    <property type="term" value="P:cellular response to nitrosative stress"/>
    <property type="evidence" value="ECO:0007669"/>
    <property type="project" value="TreeGrafter"/>
</dbReference>
<feature type="domain" description="Globin" evidence="2">
    <location>
        <begin position="7"/>
        <end position="141"/>
    </location>
</feature>
<sequence>MERVQMELTVVEKHTITSTFLLLDQAEKSFAKLFYDCLFELAPMIKPMFKSDRQLIEQHFFIIFSTAVGNVTHPESLRTTLLNLGERHRAYGVESCHFGIVKSALLLAIQHELKGQCNANIENAWSKYYDFLAATIQEGMLSQSHIAQC</sequence>
<keyword evidence="1" id="KW-0813">Transport</keyword>
<name>A0A437QGC2_9GAMM</name>
<evidence type="ECO:0000313" key="4">
    <source>
        <dbReference type="Proteomes" id="UP000283077"/>
    </source>
</evidence>
<comment type="caution">
    <text evidence="3">The sequence shown here is derived from an EMBL/GenBank/DDBJ whole genome shotgun (WGS) entry which is preliminary data.</text>
</comment>
<dbReference type="GO" id="GO:0019825">
    <property type="term" value="F:oxygen binding"/>
    <property type="evidence" value="ECO:0007669"/>
    <property type="project" value="InterPro"/>
</dbReference>
<dbReference type="InterPro" id="IPR000971">
    <property type="entry name" value="Globin"/>
</dbReference>
<comment type="similarity">
    <text evidence="1">Belongs to the globin family.</text>
</comment>